<organism evidence="4 5">
    <name type="scientific">Coprobacter tertius</name>
    <dbReference type="NCBI Taxonomy" id="2944915"/>
    <lineage>
        <taxon>Bacteria</taxon>
        <taxon>Pseudomonadati</taxon>
        <taxon>Bacteroidota</taxon>
        <taxon>Bacteroidia</taxon>
        <taxon>Bacteroidales</taxon>
        <taxon>Barnesiellaceae</taxon>
        <taxon>Coprobacter</taxon>
    </lineage>
</organism>
<evidence type="ECO:0000313" key="5">
    <source>
        <dbReference type="Proteomes" id="UP001205603"/>
    </source>
</evidence>
<evidence type="ECO:0000313" key="4">
    <source>
        <dbReference type="EMBL" id="MCP9613074.1"/>
    </source>
</evidence>
<dbReference type="InterPro" id="IPR046209">
    <property type="entry name" value="DUF6242_N"/>
</dbReference>
<keyword evidence="1" id="KW-0732">Signal</keyword>
<evidence type="ECO:0000256" key="1">
    <source>
        <dbReference type="SAM" id="SignalP"/>
    </source>
</evidence>
<dbReference type="SUPFAM" id="SSF117281">
    <property type="entry name" value="Kelch motif"/>
    <property type="match status" value="1"/>
</dbReference>
<protein>
    <submittedName>
        <fullName evidence="4">DUF6242 domain-containing protein</fullName>
    </submittedName>
</protein>
<dbReference type="Gene3D" id="2.60.40.2340">
    <property type="match status" value="1"/>
</dbReference>
<dbReference type="Pfam" id="PF19755">
    <property type="entry name" value="DUF6242"/>
    <property type="match status" value="1"/>
</dbReference>
<name>A0ABT1MLW1_9BACT</name>
<dbReference type="InterPro" id="IPR058667">
    <property type="entry name" value="DUF6242_C"/>
</dbReference>
<evidence type="ECO:0000259" key="2">
    <source>
        <dbReference type="Pfam" id="PF19755"/>
    </source>
</evidence>
<keyword evidence="5" id="KW-1185">Reference proteome</keyword>
<reference evidence="4 5" key="1">
    <citation type="submission" date="2022-07" db="EMBL/GenBank/DDBJ databases">
        <title>Fecal culturing of patients with breast cancer.</title>
        <authorList>
            <person name="Teng N.M.Y."/>
            <person name="Kiu R."/>
            <person name="Evans R."/>
            <person name="Baker D.J."/>
            <person name="Zenner C."/>
            <person name="Robinson S.D."/>
            <person name="Hall L.J."/>
        </authorList>
    </citation>
    <scope>NUCLEOTIDE SEQUENCE [LARGE SCALE GENOMIC DNA]</scope>
    <source>
        <strain evidence="4 5">LH1063</strain>
    </source>
</reference>
<dbReference type="RefSeq" id="WP_255028463.1">
    <property type="nucleotide sequence ID" value="NZ_JANDHW010000021.1"/>
</dbReference>
<dbReference type="InterPro" id="IPR015915">
    <property type="entry name" value="Kelch-typ_b-propeller"/>
</dbReference>
<sequence>MKIRNIYLLLSAVLLLLGVACNKSDDYNYPVSQNTLVKTFALADKSTVMENLSKVYFTIDARQGKIFNADSLPMGTKVVALAANITFDSPSKVEVQYYDSRNQAEIKTIDYMANSNDTIDFTYPVTINVTAADGETVQKYEVDLRVHRSIPDSLWWSEISAADLPTSLTPIRQKSLEFQNKIYCFTTDASGNYEVGVSATPSDLGSWQKSSFNPGFVLNMATIQATEDAFYALAGDSDQKALYKSTDGKFWTLAEGNQTFYTLIGSYGEQILGIIKDGGVYKHDVYPRPEGYIQQPISPLFPISGFSNMIEIFDGGDFGVPQNGIVGGRLQDGTLTSAVWGYDGQNWAVLGNQSLITPREGAMFFPYYTFIYDSETAVHTKYKTFFVIGGKNETGCLKDVYTTTDPAVYWDLAPAGSLLALPPDDNYFPAKAFASVVVFDEPIITVRSSAWRTLFKKEIPRRLAGSTRSGELVPYIYMFGGENQNGVLYPQIWRGVINRVTFAPIP</sequence>
<feature type="domain" description="DUF6242" evidence="2">
    <location>
        <begin position="39"/>
        <end position="144"/>
    </location>
</feature>
<dbReference type="Proteomes" id="UP001205603">
    <property type="component" value="Unassembled WGS sequence"/>
</dbReference>
<feature type="domain" description="DUF6242" evidence="3">
    <location>
        <begin position="151"/>
        <end position="504"/>
    </location>
</feature>
<dbReference type="EMBL" id="JANDHW010000021">
    <property type="protein sequence ID" value="MCP9613074.1"/>
    <property type="molecule type" value="Genomic_DNA"/>
</dbReference>
<dbReference type="PROSITE" id="PS51257">
    <property type="entry name" value="PROKAR_LIPOPROTEIN"/>
    <property type="match status" value="1"/>
</dbReference>
<proteinExistence type="predicted"/>
<gene>
    <name evidence="4" type="ORF">NMU02_13325</name>
</gene>
<feature type="signal peptide" evidence="1">
    <location>
        <begin position="1"/>
        <end position="23"/>
    </location>
</feature>
<feature type="chain" id="PRO_5045956412" evidence="1">
    <location>
        <begin position="24"/>
        <end position="506"/>
    </location>
</feature>
<evidence type="ECO:0000259" key="3">
    <source>
        <dbReference type="Pfam" id="PF25852"/>
    </source>
</evidence>
<comment type="caution">
    <text evidence="4">The sequence shown here is derived from an EMBL/GenBank/DDBJ whole genome shotgun (WGS) entry which is preliminary data.</text>
</comment>
<dbReference type="Pfam" id="PF25852">
    <property type="entry name" value="DUF6242_C"/>
    <property type="match status" value="1"/>
</dbReference>
<accession>A0ABT1MLW1</accession>